<organism evidence="2 3">
    <name type="scientific">Paeniglutamicibacter antarcticus</name>
    <dbReference type="NCBI Taxonomy" id="494023"/>
    <lineage>
        <taxon>Bacteria</taxon>
        <taxon>Bacillati</taxon>
        <taxon>Actinomycetota</taxon>
        <taxon>Actinomycetes</taxon>
        <taxon>Micrococcales</taxon>
        <taxon>Micrococcaceae</taxon>
        <taxon>Paeniglutamicibacter</taxon>
    </lineage>
</organism>
<name>A0ABP9TRU2_9MICC</name>
<dbReference type="EMBL" id="BAABLK010000065">
    <property type="protein sequence ID" value="GAA5228493.1"/>
    <property type="molecule type" value="Genomic_DNA"/>
</dbReference>
<dbReference type="SUPFAM" id="SSF53041">
    <property type="entry name" value="Resolvase-like"/>
    <property type="match status" value="1"/>
</dbReference>
<evidence type="ECO:0000313" key="3">
    <source>
        <dbReference type="Proteomes" id="UP001501257"/>
    </source>
</evidence>
<comment type="caution">
    <text evidence="2">The sequence shown here is derived from an EMBL/GenBank/DDBJ whole genome shotgun (WGS) entry which is preliminary data.</text>
</comment>
<sequence length="96" mass="10834">MLTGEDSQMANLMLSVMWAFAEFERSLIKERQREGIALAKTRGVYKGHRRSLSPDQVSELVASALAGIPKIQLAREYGLSRDAVYQYLRRSNTSTL</sequence>
<dbReference type="Gene3D" id="3.40.50.1390">
    <property type="entry name" value="Resolvase, N-terminal catalytic domain"/>
    <property type="match status" value="1"/>
</dbReference>
<protein>
    <recommendedName>
        <fullName evidence="1">Resolvase/invertase-type recombinase catalytic domain-containing protein</fullName>
    </recommendedName>
</protein>
<accession>A0ABP9TRU2</accession>
<dbReference type="PROSITE" id="PS51736">
    <property type="entry name" value="RECOMBINASES_3"/>
    <property type="match status" value="1"/>
</dbReference>
<reference evidence="3" key="1">
    <citation type="journal article" date="2019" name="Int. J. Syst. Evol. Microbiol.">
        <title>The Global Catalogue of Microorganisms (GCM) 10K type strain sequencing project: providing services to taxonomists for standard genome sequencing and annotation.</title>
        <authorList>
            <consortium name="The Broad Institute Genomics Platform"/>
            <consortium name="The Broad Institute Genome Sequencing Center for Infectious Disease"/>
            <person name="Wu L."/>
            <person name="Ma J."/>
        </authorList>
    </citation>
    <scope>NUCLEOTIDE SEQUENCE [LARGE SCALE GENOMIC DNA]</scope>
    <source>
        <strain evidence="3">JCM 18952</strain>
    </source>
</reference>
<keyword evidence="3" id="KW-1185">Reference proteome</keyword>
<dbReference type="InterPro" id="IPR006120">
    <property type="entry name" value="Resolvase_HTH_dom"/>
</dbReference>
<dbReference type="InterPro" id="IPR006119">
    <property type="entry name" value="Resolv_N"/>
</dbReference>
<feature type="domain" description="Resolvase/invertase-type recombinase catalytic" evidence="1">
    <location>
        <begin position="1"/>
        <end position="43"/>
    </location>
</feature>
<evidence type="ECO:0000259" key="1">
    <source>
        <dbReference type="PROSITE" id="PS51736"/>
    </source>
</evidence>
<dbReference type="Pfam" id="PF02796">
    <property type="entry name" value="HTH_7"/>
    <property type="match status" value="1"/>
</dbReference>
<evidence type="ECO:0000313" key="2">
    <source>
        <dbReference type="EMBL" id="GAA5228493.1"/>
    </source>
</evidence>
<gene>
    <name evidence="2" type="ORF">GCM10025778_30310</name>
</gene>
<dbReference type="Proteomes" id="UP001501257">
    <property type="component" value="Unassembled WGS sequence"/>
</dbReference>
<proteinExistence type="predicted"/>
<dbReference type="InterPro" id="IPR036162">
    <property type="entry name" value="Resolvase-like_N_sf"/>
</dbReference>
<dbReference type="Pfam" id="PF00239">
    <property type="entry name" value="Resolvase"/>
    <property type="match status" value="1"/>
</dbReference>